<keyword evidence="2" id="KW-1185">Reference proteome</keyword>
<name>A0A426QIS1_9GAMM</name>
<dbReference type="Gene3D" id="3.30.2020.40">
    <property type="entry name" value="Uncharacterised protein PF10387, DUF2442"/>
    <property type="match status" value="1"/>
</dbReference>
<dbReference type="OrthoDB" id="9807561at2"/>
<dbReference type="InterPro" id="IPR018841">
    <property type="entry name" value="DUF2442"/>
</dbReference>
<accession>A0A426QIS1</accession>
<evidence type="ECO:0000313" key="1">
    <source>
        <dbReference type="EMBL" id="RRQ21653.1"/>
    </source>
</evidence>
<evidence type="ECO:0000313" key="2">
    <source>
        <dbReference type="Proteomes" id="UP000287798"/>
    </source>
</evidence>
<reference evidence="1 2" key="1">
    <citation type="journal article" date="2010" name="Int. J. Syst. Evol. Microbiol.">
        <title>Thiohalobacter thiocyanaticus gen. nov., sp. nov., a moderately halophilic, sulfur-oxidizing gammaproteobacterium from hypersaline lakes, that utilizes thiocyanate.</title>
        <authorList>
            <person name="Sorokin D.Y."/>
            <person name="Kovaleva O.L."/>
            <person name="Tourova T.P."/>
            <person name="Muyzer G."/>
        </authorList>
    </citation>
    <scope>NUCLEOTIDE SEQUENCE [LARGE SCALE GENOMIC DNA]</scope>
    <source>
        <strain evidence="1 2">Hrh1</strain>
    </source>
</reference>
<gene>
    <name evidence="1" type="ORF">D6C00_06625</name>
</gene>
<comment type="caution">
    <text evidence="1">The sequence shown here is derived from an EMBL/GenBank/DDBJ whole genome shotgun (WGS) entry which is preliminary data.</text>
</comment>
<dbReference type="EMBL" id="QZMU01000001">
    <property type="protein sequence ID" value="RRQ21653.1"/>
    <property type="molecule type" value="Genomic_DNA"/>
</dbReference>
<dbReference type="Pfam" id="PF10387">
    <property type="entry name" value="DUF2442"/>
    <property type="match status" value="1"/>
</dbReference>
<dbReference type="RefSeq" id="WP_125180995.1">
    <property type="nucleotide sequence ID" value="NZ_QZMU01000001.1"/>
</dbReference>
<sequence>MTTSAVEMEVPNAVGVQVTEDTLSVELSDGRSIAVPLDWYPRLVHASNEERNDWRLIGAGQGIHWESLDEDVSVAGLLAGKPSGESQASFRQWLERRAAAKAP</sequence>
<proteinExistence type="predicted"/>
<organism evidence="1 2">
    <name type="scientific">Thiohalobacter thiocyanaticus</name>
    <dbReference type="NCBI Taxonomy" id="585455"/>
    <lineage>
        <taxon>Bacteria</taxon>
        <taxon>Pseudomonadati</taxon>
        <taxon>Pseudomonadota</taxon>
        <taxon>Gammaproteobacteria</taxon>
        <taxon>Thiohalobacterales</taxon>
        <taxon>Thiohalobacteraceae</taxon>
        <taxon>Thiohalobacter</taxon>
    </lineage>
</organism>
<protein>
    <submittedName>
        <fullName evidence="1">DUF2442 domain-containing protein</fullName>
    </submittedName>
</protein>
<dbReference type="Proteomes" id="UP000287798">
    <property type="component" value="Unassembled WGS sequence"/>
</dbReference>
<dbReference type="AlphaFoldDB" id="A0A426QIS1"/>